<dbReference type="EMBL" id="JQ245707">
    <property type="protein sequence ID" value="AEZ65718.1"/>
    <property type="molecule type" value="Genomic_DNA"/>
</dbReference>
<dbReference type="RefSeq" id="YP_007006131.1">
    <property type="nucleotide sequence ID" value="NC_019516.2"/>
</dbReference>
<evidence type="ECO:0000313" key="3">
    <source>
        <dbReference type="Proteomes" id="UP000007178"/>
    </source>
</evidence>
<keyword evidence="3" id="KW-1185">Reference proteome</keyword>
<evidence type="ECO:0000256" key="1">
    <source>
        <dbReference type="SAM" id="MobiDB-lite"/>
    </source>
</evidence>
<dbReference type="KEGG" id="vg:14013921"/>
<accession>H6WFZ3</accession>
<name>H6WFZ3_9CAUD</name>
<proteinExistence type="predicted"/>
<dbReference type="GeneID" id="14013921"/>
<dbReference type="OrthoDB" id="37641at10239"/>
<evidence type="ECO:0000313" key="2">
    <source>
        <dbReference type="EMBL" id="AEZ65718.1"/>
    </source>
</evidence>
<protein>
    <submittedName>
        <fullName evidence="2">Uncharacterized protein</fullName>
    </submittedName>
</protein>
<reference evidence="2 3" key="1">
    <citation type="journal article" date="2012" name="Proc. Natl. Acad. Sci. U.S.A.">
        <title>A novel lineage of myoviruses infecting cyanobacteria is widespread in the oceans.</title>
        <authorList>
            <person name="Sabehi G."/>
            <person name="Shaulov L."/>
            <person name="Silver D.H."/>
            <person name="Yanai I."/>
            <person name="Harel A."/>
            <person name="Lindell D."/>
        </authorList>
    </citation>
    <scope>NUCLEOTIDE SEQUENCE [LARGE SCALE GENOMIC DNA]</scope>
</reference>
<dbReference type="Proteomes" id="UP000007178">
    <property type="component" value="Segment"/>
</dbReference>
<feature type="region of interest" description="Disordered" evidence="1">
    <location>
        <begin position="61"/>
        <end position="84"/>
    </location>
</feature>
<organism evidence="2 3">
    <name type="scientific">Cyanophage S-TIM5</name>
    <dbReference type="NCBI Taxonomy" id="1137745"/>
    <lineage>
        <taxon>Viruses</taxon>
        <taxon>Duplodnaviria</taxon>
        <taxon>Heunggongvirae</taxon>
        <taxon>Uroviricota</taxon>
        <taxon>Caudoviricetes</taxon>
        <taxon>Aurunvirus</taxon>
        <taxon>Aurunvirus STIM5</taxon>
    </lineage>
</organism>
<sequence>MKKLLVLPMMLATAGILGGTAVEAKPRMFHDNPGGGDFISVPRPKKRCTFKRPCSRMPELPFLPDEITPMNRGGLAPYPGTQWR</sequence>